<accession>A0A6C0BYC2</accession>
<sequence>MKTKIDCHDKTCFYKFKLFFCGRVALCCGWRACKKNRANKLVETDNIIHIPPVCRAPSCCSPHASRDLSIDDVDSVEGIKGKCAICKKKSDDIVILPCGHGDHCTACLENWYDTNDACPICGDKTIDVVQCL</sequence>
<dbReference type="PROSITE" id="PS50089">
    <property type="entry name" value="ZF_RING_2"/>
    <property type="match status" value="1"/>
</dbReference>
<reference evidence="2" key="1">
    <citation type="journal article" date="2020" name="Nature">
        <title>Giant virus diversity and host interactions through global metagenomics.</title>
        <authorList>
            <person name="Schulz F."/>
            <person name="Roux S."/>
            <person name="Paez-Espino D."/>
            <person name="Jungbluth S."/>
            <person name="Walsh D.A."/>
            <person name="Denef V.J."/>
            <person name="McMahon K.D."/>
            <person name="Konstantinidis K.T."/>
            <person name="Eloe-Fadrosh E.A."/>
            <person name="Kyrpides N.C."/>
            <person name="Woyke T."/>
        </authorList>
    </citation>
    <scope>NUCLEOTIDE SEQUENCE</scope>
    <source>
        <strain evidence="2">GVMAG-M-3300020166-5</strain>
    </source>
</reference>
<organism evidence="2">
    <name type="scientific">viral metagenome</name>
    <dbReference type="NCBI Taxonomy" id="1070528"/>
    <lineage>
        <taxon>unclassified sequences</taxon>
        <taxon>metagenomes</taxon>
        <taxon>organismal metagenomes</taxon>
    </lineage>
</organism>
<dbReference type="SMART" id="SM00184">
    <property type="entry name" value="RING"/>
    <property type="match status" value="1"/>
</dbReference>
<dbReference type="AlphaFoldDB" id="A0A6C0BYC2"/>
<dbReference type="SUPFAM" id="SSF57850">
    <property type="entry name" value="RING/U-box"/>
    <property type="match status" value="1"/>
</dbReference>
<evidence type="ECO:0000313" key="2">
    <source>
        <dbReference type="EMBL" id="QHS97100.1"/>
    </source>
</evidence>
<proteinExistence type="predicted"/>
<name>A0A6C0BYC2_9ZZZZ</name>
<evidence type="ECO:0000259" key="1">
    <source>
        <dbReference type="PROSITE" id="PS50089"/>
    </source>
</evidence>
<dbReference type="EMBL" id="MN739286">
    <property type="protein sequence ID" value="QHS97100.1"/>
    <property type="molecule type" value="Genomic_DNA"/>
</dbReference>
<protein>
    <recommendedName>
        <fullName evidence="1">RING-type domain-containing protein</fullName>
    </recommendedName>
</protein>
<dbReference type="InterPro" id="IPR001841">
    <property type="entry name" value="Znf_RING"/>
</dbReference>
<dbReference type="Gene3D" id="3.30.40.10">
    <property type="entry name" value="Zinc/RING finger domain, C3HC4 (zinc finger)"/>
    <property type="match status" value="1"/>
</dbReference>
<feature type="domain" description="RING-type" evidence="1">
    <location>
        <begin position="83"/>
        <end position="121"/>
    </location>
</feature>
<dbReference type="Pfam" id="PF13920">
    <property type="entry name" value="zf-C3HC4_3"/>
    <property type="match status" value="1"/>
</dbReference>
<dbReference type="InterPro" id="IPR013083">
    <property type="entry name" value="Znf_RING/FYVE/PHD"/>
</dbReference>